<keyword evidence="2" id="KW-1185">Reference proteome</keyword>
<accession>A0A0D3AD42</accession>
<proteinExistence type="predicted"/>
<name>A0A0D3AD42_BRAOL</name>
<dbReference type="HOGENOM" id="CLU_2295582_0_0_1"/>
<dbReference type="Gramene" id="Bo1g123400.1">
    <property type="protein sequence ID" value="Bo1g123400.1"/>
    <property type="gene ID" value="Bo1g123400"/>
</dbReference>
<dbReference type="AlphaFoldDB" id="A0A0D3AD42"/>
<evidence type="ECO:0000313" key="2">
    <source>
        <dbReference type="Proteomes" id="UP000032141"/>
    </source>
</evidence>
<reference evidence="1 2" key="1">
    <citation type="journal article" date="2014" name="Genome Biol.">
        <title>Transcriptome and methylome profiling reveals relics of genome dominance in the mesopolyploid Brassica oleracea.</title>
        <authorList>
            <person name="Parkin I.A."/>
            <person name="Koh C."/>
            <person name="Tang H."/>
            <person name="Robinson S.J."/>
            <person name="Kagale S."/>
            <person name="Clarke W.E."/>
            <person name="Town C.D."/>
            <person name="Nixon J."/>
            <person name="Krishnakumar V."/>
            <person name="Bidwell S.L."/>
            <person name="Denoeud F."/>
            <person name="Belcram H."/>
            <person name="Links M.G."/>
            <person name="Just J."/>
            <person name="Clarke C."/>
            <person name="Bender T."/>
            <person name="Huebert T."/>
            <person name="Mason A.S."/>
            <person name="Pires J.C."/>
            <person name="Barker G."/>
            <person name="Moore J."/>
            <person name="Walley P.G."/>
            <person name="Manoli S."/>
            <person name="Batley J."/>
            <person name="Edwards D."/>
            <person name="Nelson M.N."/>
            <person name="Wang X."/>
            <person name="Paterson A.H."/>
            <person name="King G."/>
            <person name="Bancroft I."/>
            <person name="Chalhoub B."/>
            <person name="Sharpe A.G."/>
        </authorList>
    </citation>
    <scope>NUCLEOTIDE SEQUENCE</scope>
    <source>
        <strain evidence="1 2">cv. TO1000</strain>
    </source>
</reference>
<dbReference type="Proteomes" id="UP000032141">
    <property type="component" value="Chromosome C1"/>
</dbReference>
<protein>
    <submittedName>
        <fullName evidence="1">Uncharacterized protein</fullName>
    </submittedName>
</protein>
<organism evidence="1 2">
    <name type="scientific">Brassica oleracea var. oleracea</name>
    <dbReference type="NCBI Taxonomy" id="109376"/>
    <lineage>
        <taxon>Eukaryota</taxon>
        <taxon>Viridiplantae</taxon>
        <taxon>Streptophyta</taxon>
        <taxon>Embryophyta</taxon>
        <taxon>Tracheophyta</taxon>
        <taxon>Spermatophyta</taxon>
        <taxon>Magnoliopsida</taxon>
        <taxon>eudicotyledons</taxon>
        <taxon>Gunneridae</taxon>
        <taxon>Pentapetalae</taxon>
        <taxon>rosids</taxon>
        <taxon>malvids</taxon>
        <taxon>Brassicales</taxon>
        <taxon>Brassicaceae</taxon>
        <taxon>Brassiceae</taxon>
        <taxon>Brassica</taxon>
    </lineage>
</organism>
<sequence length="101" mass="11098">MSSSFRFSCNVSRARVILSFPLIFSNNNDHQDVQLFTQEPSFFDPLIVEQLAASLLPLDVASTALLSCCEDTKSGLSSISCSTIILRLKQRTVLSSLTLLV</sequence>
<dbReference type="EnsemblPlants" id="Bo1g123400.1">
    <property type="protein sequence ID" value="Bo1g123400.1"/>
    <property type="gene ID" value="Bo1g123400"/>
</dbReference>
<evidence type="ECO:0000313" key="1">
    <source>
        <dbReference type="EnsemblPlants" id="Bo1g123400.1"/>
    </source>
</evidence>
<reference evidence="1" key="2">
    <citation type="submission" date="2015-03" db="UniProtKB">
        <authorList>
            <consortium name="EnsemblPlants"/>
        </authorList>
    </citation>
    <scope>IDENTIFICATION</scope>
</reference>